<dbReference type="AlphaFoldDB" id="A0A5C3KF03"/>
<protein>
    <submittedName>
        <fullName evidence="2">Uncharacterized protein</fullName>
    </submittedName>
</protein>
<keyword evidence="3" id="KW-1185">Reference proteome</keyword>
<reference evidence="2 3" key="1">
    <citation type="journal article" date="2019" name="Nat. Ecol. Evol.">
        <title>Megaphylogeny resolves global patterns of mushroom evolution.</title>
        <authorList>
            <person name="Varga T."/>
            <person name="Krizsan K."/>
            <person name="Foldi C."/>
            <person name="Dima B."/>
            <person name="Sanchez-Garcia M."/>
            <person name="Sanchez-Ramirez S."/>
            <person name="Szollosi G.J."/>
            <person name="Szarkandi J.G."/>
            <person name="Papp V."/>
            <person name="Albert L."/>
            <person name="Andreopoulos W."/>
            <person name="Angelini C."/>
            <person name="Antonin V."/>
            <person name="Barry K.W."/>
            <person name="Bougher N.L."/>
            <person name="Buchanan P."/>
            <person name="Buyck B."/>
            <person name="Bense V."/>
            <person name="Catcheside P."/>
            <person name="Chovatia M."/>
            <person name="Cooper J."/>
            <person name="Damon W."/>
            <person name="Desjardin D."/>
            <person name="Finy P."/>
            <person name="Geml J."/>
            <person name="Haridas S."/>
            <person name="Hughes K."/>
            <person name="Justo A."/>
            <person name="Karasinski D."/>
            <person name="Kautmanova I."/>
            <person name="Kiss B."/>
            <person name="Kocsube S."/>
            <person name="Kotiranta H."/>
            <person name="LaButti K.M."/>
            <person name="Lechner B.E."/>
            <person name="Liimatainen K."/>
            <person name="Lipzen A."/>
            <person name="Lukacs Z."/>
            <person name="Mihaltcheva S."/>
            <person name="Morgado L.N."/>
            <person name="Niskanen T."/>
            <person name="Noordeloos M.E."/>
            <person name="Ohm R.A."/>
            <person name="Ortiz-Santana B."/>
            <person name="Ovrebo C."/>
            <person name="Racz N."/>
            <person name="Riley R."/>
            <person name="Savchenko A."/>
            <person name="Shiryaev A."/>
            <person name="Soop K."/>
            <person name="Spirin V."/>
            <person name="Szebenyi C."/>
            <person name="Tomsovsky M."/>
            <person name="Tulloss R.E."/>
            <person name="Uehling J."/>
            <person name="Grigoriev I.V."/>
            <person name="Vagvolgyi C."/>
            <person name="Papp T."/>
            <person name="Martin F.M."/>
            <person name="Miettinen O."/>
            <person name="Hibbett D.S."/>
            <person name="Nagy L.G."/>
        </authorList>
    </citation>
    <scope>NUCLEOTIDE SEQUENCE [LARGE SCALE GENOMIC DNA]</scope>
    <source>
        <strain evidence="2 3">CBS 121175</strain>
    </source>
</reference>
<gene>
    <name evidence="2" type="ORF">FA15DRAFT_252101</name>
</gene>
<dbReference type="Proteomes" id="UP000307440">
    <property type="component" value="Unassembled WGS sequence"/>
</dbReference>
<proteinExistence type="predicted"/>
<sequence>MAPYDLPCRLLLSHALIPSSAFDSISLVSFLRVCYLLFVFECDSGLRLGSGSACHWNAYRDDCLGWLCGLHWDGDEARGFVPAQSGFGRFRFRFKSRFALPFIFGFWFVSSRIFAVVVTVVDGGWWWMERWRVCAGRMCWEWGWTCGRWMNGKDEVQGTGWDWDGDDEHEDGVTFAWIGSLLGVDLFDGIPKRGRRGPGWCRFGIGGRGWIGIGGVPLVVRSFVGIWFFVIRAHPVVVSSSSRAFLIAGLPYRGPGRRRRRFPLLDVADWRDSGVRGSVGWRFWVFAGRRF</sequence>
<feature type="transmembrane region" description="Helical" evidence="1">
    <location>
        <begin position="98"/>
        <end position="121"/>
    </location>
</feature>
<feature type="transmembrane region" description="Helical" evidence="1">
    <location>
        <begin position="210"/>
        <end position="230"/>
    </location>
</feature>
<evidence type="ECO:0000313" key="3">
    <source>
        <dbReference type="Proteomes" id="UP000307440"/>
    </source>
</evidence>
<dbReference type="EMBL" id="ML210395">
    <property type="protein sequence ID" value="TFK18522.1"/>
    <property type="molecule type" value="Genomic_DNA"/>
</dbReference>
<name>A0A5C3KF03_COPMA</name>
<keyword evidence="1" id="KW-0472">Membrane</keyword>
<keyword evidence="1" id="KW-1133">Transmembrane helix</keyword>
<organism evidence="2 3">
    <name type="scientific">Coprinopsis marcescibilis</name>
    <name type="common">Agaric fungus</name>
    <name type="synonym">Psathyrella marcescibilis</name>
    <dbReference type="NCBI Taxonomy" id="230819"/>
    <lineage>
        <taxon>Eukaryota</taxon>
        <taxon>Fungi</taxon>
        <taxon>Dikarya</taxon>
        <taxon>Basidiomycota</taxon>
        <taxon>Agaricomycotina</taxon>
        <taxon>Agaricomycetes</taxon>
        <taxon>Agaricomycetidae</taxon>
        <taxon>Agaricales</taxon>
        <taxon>Agaricineae</taxon>
        <taxon>Psathyrellaceae</taxon>
        <taxon>Coprinopsis</taxon>
    </lineage>
</organism>
<evidence type="ECO:0000313" key="2">
    <source>
        <dbReference type="EMBL" id="TFK18522.1"/>
    </source>
</evidence>
<evidence type="ECO:0000256" key="1">
    <source>
        <dbReference type="SAM" id="Phobius"/>
    </source>
</evidence>
<accession>A0A5C3KF03</accession>
<keyword evidence="1" id="KW-0812">Transmembrane</keyword>